<protein>
    <recommendedName>
        <fullName evidence="2">2TM domain-containing protein</fullName>
    </recommendedName>
</protein>
<gene>
    <name evidence="3" type="ORF">AW14_09230</name>
</gene>
<reference evidence="3 4" key="1">
    <citation type="submission" date="2014-02" db="EMBL/GenBank/DDBJ databases">
        <authorList>
            <person name="Young C.-C."/>
            <person name="Hameed A."/>
            <person name="Huang H.-C."/>
            <person name="Shahina M."/>
        </authorList>
    </citation>
    <scope>NUCLEOTIDE SEQUENCE [LARGE SCALE GENOMIC DNA]</scope>
    <source>
        <strain evidence="3 4">CC-SAMT-1</strain>
    </source>
</reference>
<dbReference type="AlphaFoldDB" id="A0A0C5WLU3"/>
<dbReference type="Proteomes" id="UP000032229">
    <property type="component" value="Chromosome"/>
</dbReference>
<accession>A0A0C5WLU3</accession>
<keyword evidence="4" id="KW-1185">Reference proteome</keyword>
<dbReference type="InterPro" id="IPR025698">
    <property type="entry name" value="2TM_dom"/>
</dbReference>
<dbReference type="PATRIC" id="fig|1454006.5.peg.1825"/>
<evidence type="ECO:0000313" key="3">
    <source>
        <dbReference type="EMBL" id="AJR03770.1"/>
    </source>
</evidence>
<keyword evidence="1" id="KW-1133">Transmembrane helix</keyword>
<sequence length="109" mass="13158">MNTSNQHTQSQFDRENAYLRAEKRIKMLKGFYWHLFWYLVINIFLLVMLAINVKNFDLWRAENFSTAFFWGIGLGFHALGVFGGNLLFSKDWEARVIQKYQDKENKRWE</sequence>
<dbReference type="RefSeq" id="WP_044638503.1">
    <property type="nucleotide sequence ID" value="NZ_CP007202.1"/>
</dbReference>
<dbReference type="OrthoDB" id="1495672at2"/>
<dbReference type="HOGENOM" id="CLU_173284_0_0_10"/>
<organism evidence="3 4">
    <name type="scientific">Siansivirga zeaxanthinifaciens CC-SAMT-1</name>
    <dbReference type="NCBI Taxonomy" id="1454006"/>
    <lineage>
        <taxon>Bacteria</taxon>
        <taxon>Pseudomonadati</taxon>
        <taxon>Bacteroidota</taxon>
        <taxon>Flavobacteriia</taxon>
        <taxon>Flavobacteriales</taxon>
        <taxon>Flavobacteriaceae</taxon>
        <taxon>Siansivirga</taxon>
    </lineage>
</organism>
<dbReference type="KEGG" id="sze:AW14_09230"/>
<dbReference type="EMBL" id="CP007202">
    <property type="protein sequence ID" value="AJR03770.1"/>
    <property type="molecule type" value="Genomic_DNA"/>
</dbReference>
<evidence type="ECO:0000313" key="4">
    <source>
        <dbReference type="Proteomes" id="UP000032229"/>
    </source>
</evidence>
<feature type="transmembrane region" description="Helical" evidence="1">
    <location>
        <begin position="30"/>
        <end position="51"/>
    </location>
</feature>
<name>A0A0C5WLU3_9FLAO</name>
<evidence type="ECO:0000259" key="2">
    <source>
        <dbReference type="Pfam" id="PF13239"/>
    </source>
</evidence>
<feature type="transmembrane region" description="Helical" evidence="1">
    <location>
        <begin position="67"/>
        <end position="88"/>
    </location>
</feature>
<feature type="domain" description="2TM" evidence="2">
    <location>
        <begin position="20"/>
        <end position="100"/>
    </location>
</feature>
<evidence type="ECO:0000256" key="1">
    <source>
        <dbReference type="SAM" id="Phobius"/>
    </source>
</evidence>
<dbReference type="STRING" id="1454006.AW14_09230"/>
<keyword evidence="1" id="KW-0472">Membrane</keyword>
<proteinExistence type="predicted"/>
<keyword evidence="1" id="KW-0812">Transmembrane</keyword>
<dbReference type="Pfam" id="PF13239">
    <property type="entry name" value="2TM"/>
    <property type="match status" value="1"/>
</dbReference>